<sequence>MFIIYSVIAALTVFLLWIFAHTQAILMAFCVIHGFVYLGYIASSQKYVFVHTIVTILLAPSIMISIVGIDDFPSALSFRALAVCFSILGPFLGSYLDSLNSSMEPYFYIRVLAGAGYALCALLALVIKFRMNSTLFAKI</sequence>
<name>A0A8H7SD60_9FUNG</name>
<evidence type="ECO:0000313" key="3">
    <source>
        <dbReference type="Proteomes" id="UP000646827"/>
    </source>
</evidence>
<feature type="transmembrane region" description="Helical" evidence="1">
    <location>
        <begin position="48"/>
        <end position="69"/>
    </location>
</feature>
<feature type="transmembrane region" description="Helical" evidence="1">
    <location>
        <begin position="107"/>
        <end position="127"/>
    </location>
</feature>
<keyword evidence="1" id="KW-0472">Membrane</keyword>
<reference evidence="2 3" key="1">
    <citation type="submission" date="2020-12" db="EMBL/GenBank/DDBJ databases">
        <title>Metabolic potential, ecology and presence of endohyphal bacteria is reflected in genomic diversity of Mucoromycotina.</title>
        <authorList>
            <person name="Muszewska A."/>
            <person name="Okrasinska A."/>
            <person name="Steczkiewicz K."/>
            <person name="Drgas O."/>
            <person name="Orlowska M."/>
            <person name="Perlinska-Lenart U."/>
            <person name="Aleksandrzak-Piekarczyk T."/>
            <person name="Szatraj K."/>
            <person name="Zielenkiewicz U."/>
            <person name="Pilsyk S."/>
            <person name="Malc E."/>
            <person name="Mieczkowski P."/>
            <person name="Kruszewska J.S."/>
            <person name="Biernat P."/>
            <person name="Pawlowska J."/>
        </authorList>
    </citation>
    <scope>NUCLEOTIDE SEQUENCE [LARGE SCALE GENOMIC DNA]</scope>
    <source>
        <strain evidence="2 3">CBS 142.35</strain>
    </source>
</reference>
<keyword evidence="1" id="KW-0812">Transmembrane</keyword>
<gene>
    <name evidence="2" type="ORF">INT45_011698</name>
</gene>
<keyword evidence="1" id="KW-1133">Transmembrane helix</keyword>
<comment type="caution">
    <text evidence="2">The sequence shown here is derived from an EMBL/GenBank/DDBJ whole genome shotgun (WGS) entry which is preliminary data.</text>
</comment>
<accession>A0A8H7SD60</accession>
<keyword evidence="3" id="KW-1185">Reference proteome</keyword>
<proteinExistence type="predicted"/>
<dbReference type="AlphaFoldDB" id="A0A8H7SD60"/>
<dbReference type="EMBL" id="JAEPRB010000020">
    <property type="protein sequence ID" value="KAG2226081.1"/>
    <property type="molecule type" value="Genomic_DNA"/>
</dbReference>
<organism evidence="2 3">
    <name type="scientific">Circinella minor</name>
    <dbReference type="NCBI Taxonomy" id="1195481"/>
    <lineage>
        <taxon>Eukaryota</taxon>
        <taxon>Fungi</taxon>
        <taxon>Fungi incertae sedis</taxon>
        <taxon>Mucoromycota</taxon>
        <taxon>Mucoromycotina</taxon>
        <taxon>Mucoromycetes</taxon>
        <taxon>Mucorales</taxon>
        <taxon>Lichtheimiaceae</taxon>
        <taxon>Circinella</taxon>
    </lineage>
</organism>
<evidence type="ECO:0000256" key="1">
    <source>
        <dbReference type="SAM" id="Phobius"/>
    </source>
</evidence>
<feature type="transmembrane region" description="Helical" evidence="1">
    <location>
        <begin position="7"/>
        <end position="36"/>
    </location>
</feature>
<evidence type="ECO:0000313" key="2">
    <source>
        <dbReference type="EMBL" id="KAG2226081.1"/>
    </source>
</evidence>
<dbReference type="Proteomes" id="UP000646827">
    <property type="component" value="Unassembled WGS sequence"/>
</dbReference>
<dbReference type="OrthoDB" id="6499973at2759"/>
<protein>
    <submittedName>
        <fullName evidence="2">Uncharacterized protein</fullName>
    </submittedName>
</protein>